<organism evidence="2 3">
    <name type="scientific">Pontibacter qinzhouensis</name>
    <dbReference type="NCBI Taxonomy" id="2603253"/>
    <lineage>
        <taxon>Bacteria</taxon>
        <taxon>Pseudomonadati</taxon>
        <taxon>Bacteroidota</taxon>
        <taxon>Cytophagia</taxon>
        <taxon>Cytophagales</taxon>
        <taxon>Hymenobacteraceae</taxon>
        <taxon>Pontibacter</taxon>
    </lineage>
</organism>
<feature type="region of interest" description="Disordered" evidence="1">
    <location>
        <begin position="1"/>
        <end position="51"/>
    </location>
</feature>
<feature type="region of interest" description="Disordered" evidence="1">
    <location>
        <begin position="69"/>
        <end position="91"/>
    </location>
</feature>
<evidence type="ECO:0000256" key="1">
    <source>
        <dbReference type="SAM" id="MobiDB-lite"/>
    </source>
</evidence>
<evidence type="ECO:0000313" key="2">
    <source>
        <dbReference type="EMBL" id="TXK45722.1"/>
    </source>
</evidence>
<dbReference type="Proteomes" id="UP000321926">
    <property type="component" value="Unassembled WGS sequence"/>
</dbReference>
<evidence type="ECO:0000313" key="3">
    <source>
        <dbReference type="Proteomes" id="UP000321926"/>
    </source>
</evidence>
<dbReference type="RefSeq" id="WP_147922052.1">
    <property type="nucleotide sequence ID" value="NZ_VRTY01000042.1"/>
</dbReference>
<comment type="caution">
    <text evidence="2">The sequence shown here is derived from an EMBL/GenBank/DDBJ whole genome shotgun (WGS) entry which is preliminary data.</text>
</comment>
<dbReference type="EMBL" id="VRTY01000042">
    <property type="protein sequence ID" value="TXK45722.1"/>
    <property type="molecule type" value="Genomic_DNA"/>
</dbReference>
<accession>A0A5C8K7E6</accession>
<sequence length="91" mass="9408">MERNTTPTPHPARGQLEKTKLLPLESSGPPGSYPLLNLKSTRSPARSGGGGACGLVQAARCIFVNKKGGLPSLSVRPAAPSPRNSVSVFDA</sequence>
<feature type="compositionally biased region" description="Polar residues" evidence="1">
    <location>
        <begin position="82"/>
        <end position="91"/>
    </location>
</feature>
<name>A0A5C8K7E6_9BACT</name>
<keyword evidence="3" id="KW-1185">Reference proteome</keyword>
<reference evidence="2 3" key="1">
    <citation type="submission" date="2019-08" db="EMBL/GenBank/DDBJ databases">
        <authorList>
            <person name="Shi S."/>
        </authorList>
    </citation>
    <scope>NUCLEOTIDE SEQUENCE [LARGE SCALE GENOMIC DNA]</scope>
    <source>
        <strain evidence="2 3">GY10130</strain>
    </source>
</reference>
<gene>
    <name evidence="2" type="ORF">FVR03_12300</name>
</gene>
<proteinExistence type="predicted"/>
<protein>
    <submittedName>
        <fullName evidence="2">Uncharacterized protein</fullName>
    </submittedName>
</protein>
<dbReference type="AlphaFoldDB" id="A0A5C8K7E6"/>